<feature type="transmembrane region" description="Helical" evidence="5">
    <location>
        <begin position="254"/>
        <end position="276"/>
    </location>
</feature>
<comment type="subcellular location">
    <subcellularLocation>
        <location evidence="1">Endomembrane system</location>
        <topology evidence="1">Multi-pass membrane protein</topology>
    </subcellularLocation>
</comment>
<dbReference type="Proteomes" id="UP001156694">
    <property type="component" value="Unassembled WGS sequence"/>
</dbReference>
<evidence type="ECO:0000313" key="8">
    <source>
        <dbReference type="Proteomes" id="UP001156694"/>
    </source>
</evidence>
<dbReference type="InterPro" id="IPR051337">
    <property type="entry name" value="OPA_Antiporter"/>
</dbReference>
<keyword evidence="2 5" id="KW-0812">Transmembrane</keyword>
<evidence type="ECO:0000313" key="7">
    <source>
        <dbReference type="EMBL" id="GLQ35538.1"/>
    </source>
</evidence>
<feature type="transmembrane region" description="Helical" evidence="5">
    <location>
        <begin position="140"/>
        <end position="161"/>
    </location>
</feature>
<evidence type="ECO:0000256" key="4">
    <source>
        <dbReference type="ARBA" id="ARBA00023136"/>
    </source>
</evidence>
<keyword evidence="4 5" id="KW-0472">Membrane</keyword>
<sequence>MQFIIQNFRWLITGALMAFASCFGQTFFISIFADDIMHSYDITNTEWGRIYGIGTFASGILLLWAGGLADRIAMLRIAPAVLMLLAVFALLMAFNTSLVVLTFIIFGLRFAGQGMMMHISMVAMARWFQASRGRAVSLALLGYTAGEAILPLSFVFLLGLFSWQYLWIIPALYALVLIPVLFLCLSTKRIPEGNSELIEQTGMGDHHWTRAQALRHPLFWLLIPALITPSITMTALFFQQVNLTQEKGWAHLEFVALFPVFSVTTLCTMMVTGILVDRIGAARIMPIYQIPMAVGFLVLGIGGSITAALFAMILLGMMQGANTTVVTTVMAENYGTRHVGAIKATSTAAIVFGSAISPSLTGYLIDQGRPFSTQLPLLSILVFLTSGIAFLALRHYSRMRRRYT</sequence>
<dbReference type="EMBL" id="BSNN01000004">
    <property type="protein sequence ID" value="GLQ35538.1"/>
    <property type="molecule type" value="Genomic_DNA"/>
</dbReference>
<dbReference type="Gene3D" id="1.20.1250.20">
    <property type="entry name" value="MFS general substrate transporter like domains"/>
    <property type="match status" value="2"/>
</dbReference>
<dbReference type="InterPro" id="IPR011701">
    <property type="entry name" value="MFS"/>
</dbReference>
<feature type="transmembrane region" description="Helical" evidence="5">
    <location>
        <begin position="375"/>
        <end position="393"/>
    </location>
</feature>
<protein>
    <submittedName>
        <fullName evidence="7">MFS transporter</fullName>
    </submittedName>
</protein>
<feature type="transmembrane region" description="Helical" evidence="5">
    <location>
        <begin position="218"/>
        <end position="238"/>
    </location>
</feature>
<dbReference type="RefSeq" id="WP_284378099.1">
    <property type="nucleotide sequence ID" value="NZ_BSNN01000004.1"/>
</dbReference>
<keyword evidence="8" id="KW-1185">Reference proteome</keyword>
<keyword evidence="3 5" id="KW-1133">Transmembrane helix</keyword>
<feature type="transmembrane region" description="Helical" evidence="5">
    <location>
        <begin position="48"/>
        <end position="69"/>
    </location>
</feature>
<evidence type="ECO:0000256" key="2">
    <source>
        <dbReference type="ARBA" id="ARBA00022692"/>
    </source>
</evidence>
<name>A0ABQ5VW76_9RHOB</name>
<evidence type="ECO:0000259" key="6">
    <source>
        <dbReference type="PROSITE" id="PS50850"/>
    </source>
</evidence>
<dbReference type="PANTHER" id="PTHR43826">
    <property type="entry name" value="GLUCOSE-6-PHOSPHATE EXCHANGER SLC37A4"/>
    <property type="match status" value="1"/>
</dbReference>
<evidence type="ECO:0000256" key="3">
    <source>
        <dbReference type="ARBA" id="ARBA00022989"/>
    </source>
</evidence>
<reference evidence="8" key="1">
    <citation type="journal article" date="2019" name="Int. J. Syst. Evol. Microbiol.">
        <title>The Global Catalogue of Microorganisms (GCM) 10K type strain sequencing project: providing services to taxonomists for standard genome sequencing and annotation.</title>
        <authorList>
            <consortium name="The Broad Institute Genomics Platform"/>
            <consortium name="The Broad Institute Genome Sequencing Center for Infectious Disease"/>
            <person name="Wu L."/>
            <person name="Ma J."/>
        </authorList>
    </citation>
    <scope>NUCLEOTIDE SEQUENCE [LARGE SCALE GENOMIC DNA]</scope>
    <source>
        <strain evidence="8">NBRC 110140</strain>
    </source>
</reference>
<evidence type="ECO:0000256" key="5">
    <source>
        <dbReference type="SAM" id="Phobius"/>
    </source>
</evidence>
<comment type="caution">
    <text evidence="7">The sequence shown here is derived from an EMBL/GenBank/DDBJ whole genome shotgun (WGS) entry which is preliminary data.</text>
</comment>
<feature type="transmembrane region" description="Helical" evidence="5">
    <location>
        <begin position="167"/>
        <end position="185"/>
    </location>
</feature>
<feature type="transmembrane region" description="Helical" evidence="5">
    <location>
        <begin position="288"/>
        <end position="315"/>
    </location>
</feature>
<dbReference type="PANTHER" id="PTHR43826:SF3">
    <property type="entry name" value="GLUCOSE-6-PHOSPHATE EXCHANGER SLC37A4"/>
    <property type="match status" value="1"/>
</dbReference>
<dbReference type="PROSITE" id="PS50850">
    <property type="entry name" value="MFS"/>
    <property type="match status" value="1"/>
</dbReference>
<accession>A0ABQ5VW76</accession>
<dbReference type="SUPFAM" id="SSF103473">
    <property type="entry name" value="MFS general substrate transporter"/>
    <property type="match status" value="1"/>
</dbReference>
<evidence type="ECO:0000256" key="1">
    <source>
        <dbReference type="ARBA" id="ARBA00004127"/>
    </source>
</evidence>
<dbReference type="Pfam" id="PF07690">
    <property type="entry name" value="MFS_1"/>
    <property type="match status" value="1"/>
</dbReference>
<feature type="domain" description="Major facilitator superfamily (MFS) profile" evidence="6">
    <location>
        <begin position="10"/>
        <end position="397"/>
    </location>
</feature>
<organism evidence="7 8">
    <name type="scientific">Amylibacter marinus</name>
    <dbReference type="NCBI Taxonomy" id="1475483"/>
    <lineage>
        <taxon>Bacteria</taxon>
        <taxon>Pseudomonadati</taxon>
        <taxon>Pseudomonadota</taxon>
        <taxon>Alphaproteobacteria</taxon>
        <taxon>Rhodobacterales</taxon>
        <taxon>Paracoccaceae</taxon>
        <taxon>Amylibacter</taxon>
    </lineage>
</organism>
<dbReference type="InterPro" id="IPR036259">
    <property type="entry name" value="MFS_trans_sf"/>
</dbReference>
<feature type="transmembrane region" description="Helical" evidence="5">
    <location>
        <begin position="81"/>
        <end position="104"/>
    </location>
</feature>
<gene>
    <name evidence="7" type="ORF">GCM10007939_18210</name>
</gene>
<dbReference type="InterPro" id="IPR020846">
    <property type="entry name" value="MFS_dom"/>
</dbReference>
<proteinExistence type="predicted"/>